<organism evidence="3 4">
    <name type="scientific">Brassica carinata</name>
    <name type="common">Ethiopian mustard</name>
    <name type="synonym">Abyssinian cabbage</name>
    <dbReference type="NCBI Taxonomy" id="52824"/>
    <lineage>
        <taxon>Eukaryota</taxon>
        <taxon>Viridiplantae</taxon>
        <taxon>Streptophyta</taxon>
        <taxon>Embryophyta</taxon>
        <taxon>Tracheophyta</taxon>
        <taxon>Spermatophyta</taxon>
        <taxon>Magnoliopsida</taxon>
        <taxon>eudicotyledons</taxon>
        <taxon>Gunneridae</taxon>
        <taxon>Pentapetalae</taxon>
        <taxon>rosids</taxon>
        <taxon>malvids</taxon>
        <taxon>Brassicales</taxon>
        <taxon>Brassicaceae</taxon>
        <taxon>Brassiceae</taxon>
        <taxon>Brassica</taxon>
    </lineage>
</organism>
<evidence type="ECO:0000313" key="3">
    <source>
        <dbReference type="EMBL" id="KAG2260734.1"/>
    </source>
</evidence>
<keyword evidence="1" id="KW-0472">Membrane</keyword>
<dbReference type="InterPro" id="IPR001711">
    <property type="entry name" value="PLipase_C_Pinositol-sp_Y"/>
</dbReference>
<dbReference type="AlphaFoldDB" id="A0A8X7PYJ0"/>
<keyword evidence="1" id="KW-0812">Transmembrane</keyword>
<reference evidence="3 4" key="1">
    <citation type="submission" date="2020-02" db="EMBL/GenBank/DDBJ databases">
        <authorList>
            <person name="Ma Q."/>
            <person name="Huang Y."/>
            <person name="Song X."/>
            <person name="Pei D."/>
        </authorList>
    </citation>
    <scope>NUCLEOTIDE SEQUENCE [LARGE SCALE GENOMIC DNA]</scope>
    <source>
        <strain evidence="3">Sxm20200214</strain>
        <tissue evidence="3">Leaf</tissue>
    </source>
</reference>
<evidence type="ECO:0000256" key="1">
    <source>
        <dbReference type="SAM" id="Phobius"/>
    </source>
</evidence>
<dbReference type="PROSITE" id="PS50008">
    <property type="entry name" value="PIPLC_Y_DOMAIN"/>
    <property type="match status" value="1"/>
</dbReference>
<dbReference type="Proteomes" id="UP000886595">
    <property type="component" value="Unassembled WGS sequence"/>
</dbReference>
<evidence type="ECO:0000259" key="2">
    <source>
        <dbReference type="PROSITE" id="PS50008"/>
    </source>
</evidence>
<keyword evidence="1" id="KW-1133">Transmembrane helix</keyword>
<dbReference type="GO" id="GO:0006629">
    <property type="term" value="P:lipid metabolic process"/>
    <property type="evidence" value="ECO:0007669"/>
    <property type="project" value="InterPro"/>
</dbReference>
<feature type="transmembrane region" description="Helical" evidence="1">
    <location>
        <begin position="192"/>
        <end position="210"/>
    </location>
</feature>
<protein>
    <recommendedName>
        <fullName evidence="2">PI-PLC Y-box domain-containing protein</fullName>
    </recommendedName>
</protein>
<keyword evidence="4" id="KW-1185">Reference proteome</keyword>
<proteinExistence type="predicted"/>
<gene>
    <name evidence="3" type="ORF">Bca52824_080028</name>
</gene>
<sequence length="314" mass="34272">MALLASGFFTPLLFPPPPEPPPPFVFLPDLRVVCSSCYPPDLPVPPDPPDLLPSLGRFFSSVSPATPLSACSVNLLSLAICCPESLNDSSTAVCRFCSGCYPAPSSSNMVDFGTTNYLPTDSRICGCSLVVLGIRSEILFDWVCEALFPVFDSITGFLVAQRFITHLLCCLTSSLSHKEDEVLVMFDLESHVSVFMVIVNSLVALVGYLMEFLFALNFSLSLSDSCVWSFVLMIASRFSSSFKNMYLDAQDFPALQGLSSWYYDFPAIIAECLALLDAQVAAILLSIFKLAQVGVENSLSLLRRVGLVMFFGSY</sequence>
<comment type="caution">
    <text evidence="3">The sequence shown here is derived from an EMBL/GenBank/DDBJ whole genome shotgun (WGS) entry which is preliminary data.</text>
</comment>
<accession>A0A8X7PYJ0</accession>
<dbReference type="OrthoDB" id="10600948at2759"/>
<dbReference type="GO" id="GO:0004435">
    <property type="term" value="F:phosphatidylinositol-4,5-bisphosphate phospholipase C activity"/>
    <property type="evidence" value="ECO:0007669"/>
    <property type="project" value="InterPro"/>
</dbReference>
<feature type="domain" description="PI-PLC Y-box" evidence="2">
    <location>
        <begin position="112"/>
        <end position="164"/>
    </location>
</feature>
<name>A0A8X7PYJ0_BRACI</name>
<dbReference type="GO" id="GO:0035556">
    <property type="term" value="P:intracellular signal transduction"/>
    <property type="evidence" value="ECO:0007669"/>
    <property type="project" value="InterPro"/>
</dbReference>
<evidence type="ECO:0000313" key="4">
    <source>
        <dbReference type="Proteomes" id="UP000886595"/>
    </source>
</evidence>
<dbReference type="EMBL" id="JAAMPC010000015">
    <property type="protein sequence ID" value="KAG2260734.1"/>
    <property type="molecule type" value="Genomic_DNA"/>
</dbReference>